<evidence type="ECO:0000313" key="2">
    <source>
        <dbReference type="EMBL" id="CAF1360050.1"/>
    </source>
</evidence>
<dbReference type="EMBL" id="CAJOBB010001331">
    <property type="protein sequence ID" value="CAF3842273.1"/>
    <property type="molecule type" value="Genomic_DNA"/>
</dbReference>
<proteinExistence type="predicted"/>
<dbReference type="Proteomes" id="UP000663860">
    <property type="component" value="Unassembled WGS sequence"/>
</dbReference>
<gene>
    <name evidence="2" type="ORF">IZO911_LOCUS37266</name>
    <name evidence="3" type="ORF">JYZ213_LOCUS38363</name>
    <name evidence="5" type="ORF">KXQ929_LOCUS19562</name>
    <name evidence="4" type="ORF">OXD698_LOCUS5345</name>
</gene>
<evidence type="ECO:0000313" key="6">
    <source>
        <dbReference type="Proteomes" id="UP000663860"/>
    </source>
</evidence>
<evidence type="ECO:0000313" key="4">
    <source>
        <dbReference type="EMBL" id="CAF3579735.1"/>
    </source>
</evidence>
<feature type="chain" id="PRO_5036227736" evidence="1">
    <location>
        <begin position="20"/>
        <end position="90"/>
    </location>
</feature>
<reference evidence="2" key="1">
    <citation type="submission" date="2021-02" db="EMBL/GenBank/DDBJ databases">
        <authorList>
            <person name="Nowell W R."/>
        </authorList>
    </citation>
    <scope>NUCLEOTIDE SEQUENCE</scope>
</reference>
<comment type="caution">
    <text evidence="2">The sequence shown here is derived from an EMBL/GenBank/DDBJ whole genome shotgun (WGS) entry which is preliminary data.</text>
</comment>
<dbReference type="AlphaFoldDB" id="A0A815I114"/>
<evidence type="ECO:0000313" key="3">
    <source>
        <dbReference type="EMBL" id="CAF1410693.1"/>
    </source>
</evidence>
<name>A0A815I114_9BILA</name>
<feature type="signal peptide" evidence="1">
    <location>
        <begin position="1"/>
        <end position="19"/>
    </location>
</feature>
<protein>
    <submittedName>
        <fullName evidence="2">Uncharacterized protein</fullName>
    </submittedName>
</protein>
<accession>A0A815I114</accession>
<dbReference type="Proteomes" id="UP000663868">
    <property type="component" value="Unassembled WGS sequence"/>
</dbReference>
<dbReference type="EMBL" id="CAJNOE010000927">
    <property type="protein sequence ID" value="CAF1360050.1"/>
    <property type="molecule type" value="Genomic_DNA"/>
</dbReference>
<keyword evidence="1" id="KW-0732">Signal</keyword>
<sequence length="90" mass="10548">MFAYIKLLILLILLNIAGGTSKSRSHRTKISRVSKSCAPDCDNRYVWFTRSIHDEVPNTDKYQPLYRTNNLRKLLFRKELNMAMDQLLTT</sequence>
<dbReference type="EMBL" id="CAJNOG010001117">
    <property type="protein sequence ID" value="CAF1410693.1"/>
    <property type="molecule type" value="Genomic_DNA"/>
</dbReference>
<dbReference type="Proteomes" id="UP000663845">
    <property type="component" value="Unassembled WGS sequence"/>
</dbReference>
<evidence type="ECO:0000256" key="1">
    <source>
        <dbReference type="SAM" id="SignalP"/>
    </source>
</evidence>
<organism evidence="2 6">
    <name type="scientific">Adineta steineri</name>
    <dbReference type="NCBI Taxonomy" id="433720"/>
    <lineage>
        <taxon>Eukaryota</taxon>
        <taxon>Metazoa</taxon>
        <taxon>Spiralia</taxon>
        <taxon>Gnathifera</taxon>
        <taxon>Rotifera</taxon>
        <taxon>Eurotatoria</taxon>
        <taxon>Bdelloidea</taxon>
        <taxon>Adinetida</taxon>
        <taxon>Adinetidae</taxon>
        <taxon>Adineta</taxon>
    </lineage>
</organism>
<dbReference type="Proteomes" id="UP000663844">
    <property type="component" value="Unassembled WGS sequence"/>
</dbReference>
<evidence type="ECO:0000313" key="5">
    <source>
        <dbReference type="EMBL" id="CAF3842273.1"/>
    </source>
</evidence>
<dbReference type="EMBL" id="CAJOAZ010000216">
    <property type="protein sequence ID" value="CAF3579735.1"/>
    <property type="molecule type" value="Genomic_DNA"/>
</dbReference>